<dbReference type="Gene3D" id="3.40.50.300">
    <property type="entry name" value="P-loop containing nucleotide triphosphate hydrolases"/>
    <property type="match status" value="1"/>
</dbReference>
<dbReference type="InterPro" id="IPR006083">
    <property type="entry name" value="PRK/URK"/>
</dbReference>
<dbReference type="UniPathway" id="UPA00574">
    <property type="reaction ID" value="UER00637"/>
</dbReference>
<protein>
    <recommendedName>
        <fullName evidence="2">uridine/cytidine kinase</fullName>
        <ecNumber evidence="2">2.7.1.48</ecNumber>
    </recommendedName>
</protein>
<dbReference type="GO" id="GO:0004849">
    <property type="term" value="F:uridine kinase activity"/>
    <property type="evidence" value="ECO:0007669"/>
    <property type="project" value="UniProtKB-EC"/>
</dbReference>
<gene>
    <name evidence="7" type="ORF">Catovirus_1_697</name>
</gene>
<evidence type="ECO:0000256" key="1">
    <source>
        <dbReference type="ARBA" id="ARBA00004690"/>
    </source>
</evidence>
<accession>A0A1V0SAA3</accession>
<keyword evidence="4" id="KW-0547">Nucleotide-binding</keyword>
<dbReference type="GO" id="GO:0005524">
    <property type="term" value="F:ATP binding"/>
    <property type="evidence" value="ECO:0007669"/>
    <property type="project" value="InterPro"/>
</dbReference>
<reference evidence="7" key="1">
    <citation type="journal article" date="2017" name="Science">
        <title>Giant viruses with an expanded complement of translation system components.</title>
        <authorList>
            <person name="Schulz F."/>
            <person name="Yutin N."/>
            <person name="Ivanova N.N."/>
            <person name="Ortega D.R."/>
            <person name="Lee T.K."/>
            <person name="Vierheilig J."/>
            <person name="Daims H."/>
            <person name="Horn M."/>
            <person name="Wagner M."/>
            <person name="Jensen G.J."/>
            <person name="Kyrpides N.C."/>
            <person name="Koonin E.V."/>
            <person name="Woyke T."/>
        </authorList>
    </citation>
    <scope>NUCLEOTIDE SEQUENCE</scope>
    <source>
        <strain evidence="7">CTV1</strain>
    </source>
</reference>
<proteinExistence type="predicted"/>
<dbReference type="EMBL" id="KY684083">
    <property type="protein sequence ID" value="ARF08647.1"/>
    <property type="molecule type" value="Genomic_DNA"/>
</dbReference>
<evidence type="ECO:0000256" key="5">
    <source>
        <dbReference type="ARBA" id="ARBA00022777"/>
    </source>
</evidence>
<comment type="pathway">
    <text evidence="1">Pyrimidine metabolism; UMP biosynthesis via salvage pathway; UMP from uridine: step 1/1.</text>
</comment>
<dbReference type="SUPFAM" id="SSF52540">
    <property type="entry name" value="P-loop containing nucleoside triphosphate hydrolases"/>
    <property type="match status" value="1"/>
</dbReference>
<evidence type="ECO:0000259" key="6">
    <source>
        <dbReference type="Pfam" id="PF00485"/>
    </source>
</evidence>
<dbReference type="CDD" id="cd02023">
    <property type="entry name" value="UMPK"/>
    <property type="match status" value="1"/>
</dbReference>
<evidence type="ECO:0000313" key="7">
    <source>
        <dbReference type="EMBL" id="ARF08647.1"/>
    </source>
</evidence>
<dbReference type="GO" id="GO:0044206">
    <property type="term" value="P:UMP salvage"/>
    <property type="evidence" value="ECO:0007669"/>
    <property type="project" value="UniProtKB-UniPathway"/>
</dbReference>
<dbReference type="PRINTS" id="PR00988">
    <property type="entry name" value="URIDINKINASE"/>
</dbReference>
<keyword evidence="5 7" id="KW-0418">Kinase</keyword>
<evidence type="ECO:0000256" key="4">
    <source>
        <dbReference type="ARBA" id="ARBA00022741"/>
    </source>
</evidence>
<dbReference type="NCBIfam" id="TIGR00235">
    <property type="entry name" value="udk"/>
    <property type="match status" value="1"/>
</dbReference>
<dbReference type="EC" id="2.7.1.48" evidence="2"/>
<evidence type="ECO:0000256" key="2">
    <source>
        <dbReference type="ARBA" id="ARBA00012137"/>
    </source>
</evidence>
<keyword evidence="3" id="KW-0808">Transferase</keyword>
<organism evidence="7">
    <name type="scientific">Catovirus CTV1</name>
    <dbReference type="NCBI Taxonomy" id="1977631"/>
    <lineage>
        <taxon>Viruses</taxon>
        <taxon>Varidnaviria</taxon>
        <taxon>Bamfordvirae</taxon>
        <taxon>Nucleocytoviricota</taxon>
        <taxon>Megaviricetes</taxon>
        <taxon>Imitervirales</taxon>
        <taxon>Mimiviridae</taxon>
        <taxon>Klosneuvirinae</taxon>
        <taxon>Catovirus</taxon>
    </lineage>
</organism>
<sequence length="204" mass="23439">MPIIVLLSGASASGKSLVAKKIDEGIHNVTVLSMDNFYKGLNEQEKKNPDEYNFDEPSALDYELFIDCVKKLKSSQPVEIPTYDFKTHSRNNDKINIEPTSVIVVEGILVLCNEELRKLADYKVFIDASPETRLFRRIQRDVEERGRCIDSVKKQYKKFVIPSYEKYIEPSKKYADMIIPNNDDNQFIGVTMLCDLIKYKIANS</sequence>
<evidence type="ECO:0000256" key="3">
    <source>
        <dbReference type="ARBA" id="ARBA00022679"/>
    </source>
</evidence>
<dbReference type="PANTHER" id="PTHR10285">
    <property type="entry name" value="URIDINE KINASE"/>
    <property type="match status" value="1"/>
</dbReference>
<dbReference type="InterPro" id="IPR000764">
    <property type="entry name" value="Uridine_kinase-like"/>
</dbReference>
<feature type="domain" description="Phosphoribulokinase/uridine kinase" evidence="6">
    <location>
        <begin position="6"/>
        <end position="185"/>
    </location>
</feature>
<name>A0A1V0SAA3_9VIRU</name>
<dbReference type="Pfam" id="PF00485">
    <property type="entry name" value="PRK"/>
    <property type="match status" value="1"/>
</dbReference>
<dbReference type="NCBIfam" id="NF004018">
    <property type="entry name" value="PRK05480.1"/>
    <property type="match status" value="1"/>
</dbReference>
<dbReference type="InterPro" id="IPR027417">
    <property type="entry name" value="P-loop_NTPase"/>
</dbReference>